<evidence type="ECO:0000313" key="2">
    <source>
        <dbReference type="EMBL" id="BBL69831.1"/>
    </source>
</evidence>
<keyword evidence="1" id="KW-1133">Transmembrane helix</keyword>
<dbReference type="RefSeq" id="WP_054774776.1">
    <property type="nucleotide sequence ID" value="NZ_AP019782.1"/>
</dbReference>
<dbReference type="EMBL" id="AP019782">
    <property type="protein sequence ID" value="BBL69831.1"/>
    <property type="molecule type" value="Genomic_DNA"/>
</dbReference>
<gene>
    <name evidence="2" type="ORF">MoryE10_04370</name>
</gene>
<organism evidence="2 3">
    <name type="scientific">Methylogaea oryzae</name>
    <dbReference type="NCBI Taxonomy" id="1295382"/>
    <lineage>
        <taxon>Bacteria</taxon>
        <taxon>Pseudomonadati</taxon>
        <taxon>Pseudomonadota</taxon>
        <taxon>Gammaproteobacteria</taxon>
        <taxon>Methylococcales</taxon>
        <taxon>Methylococcaceae</taxon>
        <taxon>Methylogaea</taxon>
    </lineage>
</organism>
<dbReference type="Proteomes" id="UP000824988">
    <property type="component" value="Chromosome"/>
</dbReference>
<name>A0A8D4VLL5_9GAMM</name>
<dbReference type="KEGG" id="moz:MoryE10_04370"/>
<evidence type="ECO:0000256" key="1">
    <source>
        <dbReference type="SAM" id="Phobius"/>
    </source>
</evidence>
<protein>
    <submittedName>
        <fullName evidence="2">Uncharacterized protein</fullName>
    </submittedName>
</protein>
<proteinExistence type="predicted"/>
<reference evidence="2" key="1">
    <citation type="submission" date="2019-06" db="EMBL/GenBank/DDBJ databases">
        <title>Complete genome sequence of Methylogaea oryzae strain JCM16910.</title>
        <authorList>
            <person name="Asakawa S."/>
        </authorList>
    </citation>
    <scope>NUCLEOTIDE SEQUENCE</scope>
    <source>
        <strain evidence="2">E10</strain>
    </source>
</reference>
<sequence>MSEENNASKSPLDAAKGITDTLTKLQQEKPAVLYGGIAGVVIVLWFIMSGSGGGNVEVKVNVSPGQSVTLLNPNGGKSLIDEQPGNFSVNAEDEKSFVCYAEGGTAATVKDETMIPTMGGQSLPFVKVEITGGSCAGKSGWTAKTNIKP</sequence>
<keyword evidence="1" id="KW-0812">Transmembrane</keyword>
<feature type="transmembrane region" description="Helical" evidence="1">
    <location>
        <begin position="31"/>
        <end position="48"/>
    </location>
</feature>
<dbReference type="AlphaFoldDB" id="A0A8D4VLL5"/>
<evidence type="ECO:0000313" key="3">
    <source>
        <dbReference type="Proteomes" id="UP000824988"/>
    </source>
</evidence>
<keyword evidence="3" id="KW-1185">Reference proteome</keyword>
<accession>A0A8D4VLL5</accession>
<keyword evidence="1" id="KW-0472">Membrane</keyword>